<dbReference type="PaxDb" id="39947-A0A0P0VSC6"/>
<accession>A0A0P0VSC6</accession>
<organism evidence="2 3">
    <name type="scientific">Oryza sativa subsp. japonica</name>
    <name type="common">Rice</name>
    <dbReference type="NCBI Taxonomy" id="39947"/>
    <lineage>
        <taxon>Eukaryota</taxon>
        <taxon>Viridiplantae</taxon>
        <taxon>Streptophyta</taxon>
        <taxon>Embryophyta</taxon>
        <taxon>Tracheophyta</taxon>
        <taxon>Spermatophyta</taxon>
        <taxon>Magnoliopsida</taxon>
        <taxon>Liliopsida</taxon>
        <taxon>Poales</taxon>
        <taxon>Poaceae</taxon>
        <taxon>BOP clade</taxon>
        <taxon>Oryzoideae</taxon>
        <taxon>Oryzeae</taxon>
        <taxon>Oryzinae</taxon>
        <taxon>Oryza</taxon>
        <taxon>Oryza sativa</taxon>
    </lineage>
</organism>
<reference evidence="3" key="1">
    <citation type="journal article" date="2005" name="Nature">
        <title>The map-based sequence of the rice genome.</title>
        <authorList>
            <consortium name="International rice genome sequencing project (IRGSP)"/>
            <person name="Matsumoto T."/>
            <person name="Wu J."/>
            <person name="Kanamori H."/>
            <person name="Katayose Y."/>
            <person name="Fujisawa M."/>
            <person name="Namiki N."/>
            <person name="Mizuno H."/>
            <person name="Yamamoto K."/>
            <person name="Antonio B.A."/>
            <person name="Baba T."/>
            <person name="Sakata K."/>
            <person name="Nagamura Y."/>
            <person name="Aoki H."/>
            <person name="Arikawa K."/>
            <person name="Arita K."/>
            <person name="Bito T."/>
            <person name="Chiden Y."/>
            <person name="Fujitsuka N."/>
            <person name="Fukunaka R."/>
            <person name="Hamada M."/>
            <person name="Harada C."/>
            <person name="Hayashi A."/>
            <person name="Hijishita S."/>
            <person name="Honda M."/>
            <person name="Hosokawa S."/>
            <person name="Ichikawa Y."/>
            <person name="Idonuma A."/>
            <person name="Iijima M."/>
            <person name="Ikeda M."/>
            <person name="Ikeno M."/>
            <person name="Ito K."/>
            <person name="Ito S."/>
            <person name="Ito T."/>
            <person name="Ito Y."/>
            <person name="Ito Y."/>
            <person name="Iwabuchi A."/>
            <person name="Kamiya K."/>
            <person name="Karasawa W."/>
            <person name="Kurita K."/>
            <person name="Katagiri S."/>
            <person name="Kikuta A."/>
            <person name="Kobayashi H."/>
            <person name="Kobayashi N."/>
            <person name="Machita K."/>
            <person name="Maehara T."/>
            <person name="Masukawa M."/>
            <person name="Mizubayashi T."/>
            <person name="Mukai Y."/>
            <person name="Nagasaki H."/>
            <person name="Nagata Y."/>
            <person name="Naito S."/>
            <person name="Nakashima M."/>
            <person name="Nakama Y."/>
            <person name="Nakamichi Y."/>
            <person name="Nakamura M."/>
            <person name="Meguro A."/>
            <person name="Negishi M."/>
            <person name="Ohta I."/>
            <person name="Ohta T."/>
            <person name="Okamoto M."/>
            <person name="Ono N."/>
            <person name="Saji S."/>
            <person name="Sakaguchi M."/>
            <person name="Sakai K."/>
            <person name="Shibata M."/>
            <person name="Shimokawa T."/>
            <person name="Song J."/>
            <person name="Takazaki Y."/>
            <person name="Terasawa K."/>
            <person name="Tsugane M."/>
            <person name="Tsuji K."/>
            <person name="Ueda S."/>
            <person name="Waki K."/>
            <person name="Yamagata H."/>
            <person name="Yamamoto M."/>
            <person name="Yamamoto S."/>
            <person name="Yamane H."/>
            <person name="Yoshiki S."/>
            <person name="Yoshihara R."/>
            <person name="Yukawa K."/>
            <person name="Zhong H."/>
            <person name="Yano M."/>
            <person name="Yuan Q."/>
            <person name="Ouyang S."/>
            <person name="Liu J."/>
            <person name="Jones K.M."/>
            <person name="Gansberger K."/>
            <person name="Moffat K."/>
            <person name="Hill J."/>
            <person name="Bera J."/>
            <person name="Fadrosh D."/>
            <person name="Jin S."/>
            <person name="Johri S."/>
            <person name="Kim M."/>
            <person name="Overton L."/>
            <person name="Reardon M."/>
            <person name="Tsitrin T."/>
            <person name="Vuong H."/>
            <person name="Weaver B."/>
            <person name="Ciecko A."/>
            <person name="Tallon L."/>
            <person name="Jackson J."/>
            <person name="Pai G."/>
            <person name="Aken S.V."/>
            <person name="Utterback T."/>
            <person name="Reidmuller S."/>
            <person name="Feldblyum T."/>
            <person name="Hsiao J."/>
            <person name="Zismann V."/>
            <person name="Iobst S."/>
            <person name="de Vazeille A.R."/>
            <person name="Buell C.R."/>
            <person name="Ying K."/>
            <person name="Li Y."/>
            <person name="Lu T."/>
            <person name="Huang Y."/>
            <person name="Zhao Q."/>
            <person name="Feng Q."/>
            <person name="Zhang L."/>
            <person name="Zhu J."/>
            <person name="Weng Q."/>
            <person name="Mu J."/>
            <person name="Lu Y."/>
            <person name="Fan D."/>
            <person name="Liu Y."/>
            <person name="Guan J."/>
            <person name="Zhang Y."/>
            <person name="Yu S."/>
            <person name="Liu X."/>
            <person name="Zhang Y."/>
            <person name="Hong G."/>
            <person name="Han B."/>
            <person name="Choisne N."/>
            <person name="Demange N."/>
            <person name="Orjeda G."/>
            <person name="Samain S."/>
            <person name="Cattolico L."/>
            <person name="Pelletier E."/>
            <person name="Couloux A."/>
            <person name="Segurens B."/>
            <person name="Wincker P."/>
            <person name="D'Hont A."/>
            <person name="Scarpelli C."/>
            <person name="Weissenbach J."/>
            <person name="Salanoubat M."/>
            <person name="Quetier F."/>
            <person name="Yu Y."/>
            <person name="Kim H.R."/>
            <person name="Rambo T."/>
            <person name="Currie J."/>
            <person name="Collura K."/>
            <person name="Luo M."/>
            <person name="Yang T."/>
            <person name="Ammiraju J.S.S."/>
            <person name="Engler F."/>
            <person name="Soderlund C."/>
            <person name="Wing R.A."/>
            <person name="Palmer L.E."/>
            <person name="de la Bastide M."/>
            <person name="Spiegel L."/>
            <person name="Nascimento L."/>
            <person name="Zutavern T."/>
            <person name="O'Shaughnessy A."/>
            <person name="Dike S."/>
            <person name="Dedhia N."/>
            <person name="Preston R."/>
            <person name="Balija V."/>
            <person name="McCombie W.R."/>
            <person name="Chow T."/>
            <person name="Chen H."/>
            <person name="Chung M."/>
            <person name="Chen C."/>
            <person name="Shaw J."/>
            <person name="Wu H."/>
            <person name="Hsiao K."/>
            <person name="Chao Y."/>
            <person name="Chu M."/>
            <person name="Cheng C."/>
            <person name="Hour A."/>
            <person name="Lee P."/>
            <person name="Lin S."/>
            <person name="Lin Y."/>
            <person name="Liou J."/>
            <person name="Liu S."/>
            <person name="Hsing Y."/>
            <person name="Raghuvanshi S."/>
            <person name="Mohanty A."/>
            <person name="Bharti A.K."/>
            <person name="Gaur A."/>
            <person name="Gupta V."/>
            <person name="Kumar D."/>
            <person name="Ravi V."/>
            <person name="Vij S."/>
            <person name="Kapur A."/>
            <person name="Khurana P."/>
            <person name="Khurana P."/>
            <person name="Khurana J.P."/>
            <person name="Tyagi A.K."/>
            <person name="Gaikwad K."/>
            <person name="Singh A."/>
            <person name="Dalal V."/>
            <person name="Srivastava S."/>
            <person name="Dixit A."/>
            <person name="Pal A.K."/>
            <person name="Ghazi I.A."/>
            <person name="Yadav M."/>
            <person name="Pandit A."/>
            <person name="Bhargava A."/>
            <person name="Sureshbabu K."/>
            <person name="Batra K."/>
            <person name="Sharma T.R."/>
            <person name="Mohapatra T."/>
            <person name="Singh N.K."/>
            <person name="Messing J."/>
            <person name="Nelson A.B."/>
            <person name="Fuks G."/>
            <person name="Kavchok S."/>
            <person name="Keizer G."/>
            <person name="Linton E."/>
            <person name="Llaca V."/>
            <person name="Song R."/>
            <person name="Tanyolac B."/>
            <person name="Young S."/>
            <person name="Ho-Il K."/>
            <person name="Hahn J.H."/>
            <person name="Sangsakoo G."/>
            <person name="Vanavichit A."/>
            <person name="de Mattos Luiz.A.T."/>
            <person name="Zimmer P.D."/>
            <person name="Malone G."/>
            <person name="Dellagostin O."/>
            <person name="de Oliveira A.C."/>
            <person name="Bevan M."/>
            <person name="Bancroft I."/>
            <person name="Minx P."/>
            <person name="Cordum H."/>
            <person name="Wilson R."/>
            <person name="Cheng Z."/>
            <person name="Jin W."/>
            <person name="Jiang J."/>
            <person name="Leong S.A."/>
            <person name="Iwama H."/>
            <person name="Gojobori T."/>
            <person name="Itoh T."/>
            <person name="Niimura Y."/>
            <person name="Fujii Y."/>
            <person name="Habara T."/>
            <person name="Sakai H."/>
            <person name="Sato Y."/>
            <person name="Wilson G."/>
            <person name="Kumar K."/>
            <person name="McCouch S."/>
            <person name="Juretic N."/>
            <person name="Hoen D."/>
            <person name="Wright S."/>
            <person name="Bruskiewich R."/>
            <person name="Bureau T."/>
            <person name="Miyao A."/>
            <person name="Hirochika H."/>
            <person name="Nishikawa T."/>
            <person name="Kadowaki K."/>
            <person name="Sugiura M."/>
            <person name="Burr B."/>
            <person name="Sasaki T."/>
        </authorList>
    </citation>
    <scope>NUCLEOTIDE SEQUENCE [LARGE SCALE GENOMIC DNA]</scope>
    <source>
        <strain evidence="3">cv. Nipponbare</strain>
    </source>
</reference>
<reference evidence="2 3" key="2">
    <citation type="journal article" date="2013" name="Plant Cell Physiol.">
        <title>Rice Annotation Project Database (RAP-DB): an integrative and interactive database for rice genomics.</title>
        <authorList>
            <person name="Sakai H."/>
            <person name="Lee S.S."/>
            <person name="Tanaka T."/>
            <person name="Numa H."/>
            <person name="Kim J."/>
            <person name="Kawahara Y."/>
            <person name="Wakimoto H."/>
            <person name="Yang C.C."/>
            <person name="Iwamoto M."/>
            <person name="Abe T."/>
            <person name="Yamada Y."/>
            <person name="Muto A."/>
            <person name="Inokuchi H."/>
            <person name="Ikemura T."/>
            <person name="Matsumoto T."/>
            <person name="Sasaki T."/>
            <person name="Itoh T."/>
        </authorList>
    </citation>
    <scope>NUCLEOTIDE SEQUENCE [LARGE SCALE GENOMIC DNA]</scope>
    <source>
        <strain evidence="3">cv. Nipponbare</strain>
    </source>
</reference>
<dbReference type="InParanoid" id="A0A0P0VSC6"/>
<dbReference type="Proteomes" id="UP000059680">
    <property type="component" value="Chromosome 3"/>
</dbReference>
<protein>
    <submittedName>
        <fullName evidence="2">Os03g0121950 protein</fullName>
    </submittedName>
</protein>
<evidence type="ECO:0000256" key="1">
    <source>
        <dbReference type="SAM" id="MobiDB-lite"/>
    </source>
</evidence>
<feature type="region of interest" description="Disordered" evidence="1">
    <location>
        <begin position="1"/>
        <end position="42"/>
    </location>
</feature>
<dbReference type="AlphaFoldDB" id="A0A0P0VSC6"/>
<name>A0A0P0VSC6_ORYSJ</name>
<dbReference type="EMBL" id="AP014959">
    <property type="protein sequence ID" value="BAS82037.1"/>
    <property type="molecule type" value="Genomic_DNA"/>
</dbReference>
<evidence type="ECO:0000313" key="3">
    <source>
        <dbReference type="Proteomes" id="UP000059680"/>
    </source>
</evidence>
<proteinExistence type="predicted"/>
<reference evidence="2 3" key="3">
    <citation type="journal article" date="2013" name="Rice">
        <title>Improvement of the Oryza sativa Nipponbare reference genome using next generation sequence and optical map data.</title>
        <authorList>
            <person name="Kawahara Y."/>
            <person name="de la Bastide M."/>
            <person name="Hamilton J.P."/>
            <person name="Kanamori H."/>
            <person name="McCombie W.R."/>
            <person name="Ouyang S."/>
            <person name="Schwartz D.C."/>
            <person name="Tanaka T."/>
            <person name="Wu J."/>
            <person name="Zhou S."/>
            <person name="Childs K.L."/>
            <person name="Davidson R.M."/>
            <person name="Lin H."/>
            <person name="Quesada-Ocampo L."/>
            <person name="Vaillancourt B."/>
            <person name="Sakai H."/>
            <person name="Lee S.S."/>
            <person name="Kim J."/>
            <person name="Numa H."/>
            <person name="Itoh T."/>
            <person name="Buell C.R."/>
            <person name="Matsumoto T."/>
        </authorList>
    </citation>
    <scope>NUCLEOTIDE SEQUENCE [LARGE SCALE GENOMIC DNA]</scope>
    <source>
        <strain evidence="3">cv. Nipponbare</strain>
    </source>
</reference>
<feature type="compositionally biased region" description="Acidic residues" evidence="1">
    <location>
        <begin position="1"/>
        <end position="12"/>
    </location>
</feature>
<keyword evidence="3" id="KW-1185">Reference proteome</keyword>
<gene>
    <name evidence="2" type="ordered locus">Os03g0121950</name>
    <name evidence="2" type="ORF">OSNPB_030121950</name>
</gene>
<feature type="region of interest" description="Disordered" evidence="1">
    <location>
        <begin position="101"/>
        <end position="120"/>
    </location>
</feature>
<evidence type="ECO:0000313" key="2">
    <source>
        <dbReference type="EMBL" id="BAS82037.1"/>
    </source>
</evidence>
<sequence length="120" mass="12875">MADEEEEGEEGEGTQRRVEFPINGRPPEGQCGGSPTGVWGHGRNAVDRAYARSRGANARRGWAPVYGRVAGGGGAAVRAQLLLDWGVCYLSCGYDLMGPPLSESPRVGRTVSSAMRWREP</sequence>